<evidence type="ECO:0000313" key="2">
    <source>
        <dbReference type="Proteomes" id="UP000245880"/>
    </source>
</evidence>
<evidence type="ECO:0000313" key="1">
    <source>
        <dbReference type="EMBL" id="PWJ59379.1"/>
    </source>
</evidence>
<name>A0A316AQ38_9BACT</name>
<proteinExistence type="predicted"/>
<comment type="caution">
    <text evidence="1">The sequence shown here is derived from an EMBL/GenBank/DDBJ whole genome shotgun (WGS) entry which is preliminary data.</text>
</comment>
<dbReference type="InterPro" id="IPR026444">
    <property type="entry name" value="Secre_tail"/>
</dbReference>
<dbReference type="EMBL" id="QGDT01000002">
    <property type="protein sequence ID" value="PWJ59379.1"/>
    <property type="molecule type" value="Genomic_DNA"/>
</dbReference>
<reference evidence="1 2" key="1">
    <citation type="submission" date="2018-03" db="EMBL/GenBank/DDBJ databases">
        <title>Genomic Encyclopedia of Archaeal and Bacterial Type Strains, Phase II (KMG-II): from individual species to whole genera.</title>
        <authorList>
            <person name="Goeker M."/>
        </authorList>
    </citation>
    <scope>NUCLEOTIDE SEQUENCE [LARGE SCALE GENOMIC DNA]</scope>
    <source>
        <strain evidence="1 2">DSM 100346</strain>
    </source>
</reference>
<protein>
    <submittedName>
        <fullName evidence="1">Putative secreted protein (Por secretion system target)</fullName>
    </submittedName>
</protein>
<dbReference type="NCBIfam" id="TIGR04183">
    <property type="entry name" value="Por_Secre_tail"/>
    <property type="match status" value="1"/>
</dbReference>
<dbReference type="Proteomes" id="UP000245880">
    <property type="component" value="Unassembled WGS sequence"/>
</dbReference>
<organism evidence="1 2">
    <name type="scientific">Dyadobacter jejuensis</name>
    <dbReference type="NCBI Taxonomy" id="1082580"/>
    <lineage>
        <taxon>Bacteria</taxon>
        <taxon>Pseudomonadati</taxon>
        <taxon>Bacteroidota</taxon>
        <taxon>Cytophagia</taxon>
        <taxon>Cytophagales</taxon>
        <taxon>Spirosomataceae</taxon>
        <taxon>Dyadobacter</taxon>
    </lineage>
</organism>
<accession>A0A316AQ38</accession>
<gene>
    <name evidence="1" type="ORF">CLV98_102212</name>
</gene>
<dbReference type="OrthoDB" id="863479at2"/>
<dbReference type="RefSeq" id="WP_109673271.1">
    <property type="nucleotide sequence ID" value="NZ_QGDT01000002.1"/>
</dbReference>
<keyword evidence="2" id="KW-1185">Reference proteome</keyword>
<sequence length="451" mass="48834">MKELNQNSIPIPFKWKGVRSYNIVIRIVFMAFVIDVHAQEGTQGNTTIFSGAQMTFFGDHNFTTGGGGTMPGIINTERTVQYGVLNYSSASLTVTGADDANHVDGYVRNLGAGYFLYPVGDNGSYRPFGADGAGTTGAYFGVDPNSAVTSNLGGGNYPILPTSGPFPTADKQADIHAVSTAEYWDIDGSNPSAITLSWNSGSAVDALTNNKLELLTIVGWNPSTSQWEEIPSSKDDVSVLGGSSDLTAGSISTTANITPDTYTIYTLAGKVDPLPVTLVTFEATKEHEAAQLTWSTTSESNSSHFDIERSQNGIDWSLIGQMDAYGESTALRNYAFTDPSPFSGENLYRLKMVDLDDTFAYSRIRSLYFEGRTNELAVYPNPAQEYVTLQNPEQVLSYRLIGPNGQALLSDPKMLDTQGKLLLGKITPGMYVLKIQRKGGLTEHHKLVIDK</sequence>
<dbReference type="AlphaFoldDB" id="A0A316AQ38"/>